<keyword evidence="4" id="KW-0055">Arginine biosynthesis</keyword>
<dbReference type="InterPro" id="IPR015424">
    <property type="entry name" value="PyrdxlP-dep_Trfase"/>
</dbReference>
<dbReference type="SUPFAM" id="SSF53383">
    <property type="entry name" value="PLP-dependent transferases"/>
    <property type="match status" value="1"/>
</dbReference>
<evidence type="ECO:0000313" key="6">
    <source>
        <dbReference type="Proteomes" id="UP000473008"/>
    </source>
</evidence>
<dbReference type="GO" id="GO:0003992">
    <property type="term" value="F:N2-acetyl-L-ornithine:2-oxoglutarate 5-aminotransferase activity"/>
    <property type="evidence" value="ECO:0007669"/>
    <property type="project" value="UniProtKB-UniRule"/>
</dbReference>
<dbReference type="GO" id="GO:0006526">
    <property type="term" value="P:L-arginine biosynthetic process"/>
    <property type="evidence" value="ECO:0007669"/>
    <property type="project" value="UniProtKB-UniRule"/>
</dbReference>
<keyword evidence="2 4" id="KW-0808">Transferase</keyword>
<keyword evidence="1 4" id="KW-0032">Aminotransferase</keyword>
<dbReference type="NCBIfam" id="NF003468">
    <property type="entry name" value="PRK05093.1"/>
    <property type="match status" value="1"/>
</dbReference>
<comment type="miscellaneous">
    <text evidence="4">May also have succinyldiaminopimelate aminotransferase activity, thus carrying out the corresponding step in lysine biosynthesis.</text>
</comment>
<dbReference type="InterPro" id="IPR015421">
    <property type="entry name" value="PyrdxlP-dep_Trfase_major"/>
</dbReference>
<feature type="binding site" evidence="4">
    <location>
        <begin position="107"/>
        <end position="108"/>
    </location>
    <ligand>
        <name>pyridoxal 5'-phosphate</name>
        <dbReference type="ChEBI" id="CHEBI:597326"/>
    </ligand>
</feature>
<comment type="cofactor">
    <cofactor evidence="4">
        <name>pyridoxal 5'-phosphate</name>
        <dbReference type="ChEBI" id="CHEBI:597326"/>
    </cofactor>
    <text evidence="4">Binds 1 pyridoxal phosphate per subunit.</text>
</comment>
<dbReference type="GO" id="GO:0005737">
    <property type="term" value="C:cytoplasm"/>
    <property type="evidence" value="ECO:0007669"/>
    <property type="project" value="UniProtKB-SubCell"/>
</dbReference>
<dbReference type="RefSeq" id="WP_165016241.1">
    <property type="nucleotide sequence ID" value="NZ_JAALDL010000013.1"/>
</dbReference>
<dbReference type="EMBL" id="JAALDL010000013">
    <property type="protein sequence ID" value="NGN99259.1"/>
    <property type="molecule type" value="Genomic_DNA"/>
</dbReference>
<evidence type="ECO:0000256" key="4">
    <source>
        <dbReference type="HAMAP-Rule" id="MF_01107"/>
    </source>
</evidence>
<comment type="subcellular location">
    <subcellularLocation>
        <location evidence="4">Cytoplasm</location>
    </subcellularLocation>
</comment>
<evidence type="ECO:0000256" key="3">
    <source>
        <dbReference type="ARBA" id="ARBA00022898"/>
    </source>
</evidence>
<keyword evidence="6" id="KW-1185">Reference proteome</keyword>
<dbReference type="UniPathway" id="UPA00068">
    <property type="reaction ID" value="UER00109"/>
</dbReference>
<feature type="binding site" evidence="4">
    <location>
        <begin position="225"/>
        <end position="228"/>
    </location>
    <ligand>
        <name>pyridoxal 5'-phosphate</name>
        <dbReference type="ChEBI" id="CHEBI:597326"/>
    </ligand>
</feature>
<evidence type="ECO:0000256" key="1">
    <source>
        <dbReference type="ARBA" id="ARBA00022576"/>
    </source>
</evidence>
<comment type="subunit">
    <text evidence="4">Homodimer.</text>
</comment>
<dbReference type="GO" id="GO:0030170">
    <property type="term" value="F:pyridoxal phosphate binding"/>
    <property type="evidence" value="ECO:0007669"/>
    <property type="project" value="InterPro"/>
</dbReference>
<dbReference type="NCBIfam" id="NF002325">
    <property type="entry name" value="PRK01278.1"/>
    <property type="match status" value="1"/>
</dbReference>
<accession>A0A6M1RP49</accession>
<dbReference type="PANTHER" id="PTHR11986">
    <property type="entry name" value="AMINOTRANSFERASE CLASS III"/>
    <property type="match status" value="1"/>
</dbReference>
<protein>
    <recommendedName>
        <fullName evidence="4">Acetylornithine aminotransferase</fullName>
        <shortName evidence="4">ACOAT</shortName>
        <ecNumber evidence="4">2.6.1.11</ecNumber>
    </recommendedName>
</protein>
<dbReference type="Proteomes" id="UP000473008">
    <property type="component" value="Unassembled WGS sequence"/>
</dbReference>
<sequence>MTAEHKVERKLFDEVMVPCYAPMNMIPDRGKGSRIWDQDDREYIDFAGGIAVSCLGHCHPVMVDALKAQAEKLWHLSNVMTNAPALRLAKKLTEVSFAERVFFANSGAEANEAALKLARRWAVDVHGPEKSEIIAFTQGFHGRTFFTVTVGGQAAYSDGFGPKPGNVTHLPYNDLDALAAAMSDKTCAIMMEPLQGEGGIVTPDPAFVQGVRELCDKHNALLIFDEVQTGNGRTGTFYAYEQTGVTPDILSTAKSLGGGIPIGAMLTTEKLAAHMKVGTHGSTYGGNPLACAVAEAVVNEVSKPDVLAGVKEREGWFREGLEALNAKYKMFSEIRGKGLLIGAALNEEWKGRARDVLLAAGEEGLLLLVAGTNVVRMTPSLVITKEEAEEGLARLDRALAKLTAA</sequence>
<dbReference type="Gene3D" id="3.90.1150.10">
    <property type="entry name" value="Aspartate Aminotransferase, domain 1"/>
    <property type="match status" value="1"/>
</dbReference>
<dbReference type="PROSITE" id="PS00600">
    <property type="entry name" value="AA_TRANSFER_CLASS_3"/>
    <property type="match status" value="1"/>
</dbReference>
<keyword evidence="4" id="KW-0028">Amino-acid biosynthesis</keyword>
<dbReference type="Pfam" id="PF00202">
    <property type="entry name" value="Aminotran_3"/>
    <property type="match status" value="1"/>
</dbReference>
<dbReference type="NCBIfam" id="TIGR00707">
    <property type="entry name" value="argD"/>
    <property type="match status" value="1"/>
</dbReference>
<feature type="binding site" evidence="4">
    <location>
        <position position="143"/>
    </location>
    <ligand>
        <name>N(2)-acetyl-L-ornithine</name>
        <dbReference type="ChEBI" id="CHEBI:57805"/>
    </ligand>
</feature>
<dbReference type="InterPro" id="IPR004636">
    <property type="entry name" value="AcOrn/SuccOrn_fam"/>
</dbReference>
<comment type="pathway">
    <text evidence="4">Amino-acid biosynthesis; L-arginine biosynthesis; N(2)-acetyl-L-ornithine from L-glutamate: step 4/4.</text>
</comment>
<dbReference type="HAMAP" id="MF_01107">
    <property type="entry name" value="ArgD_aminotrans_3"/>
    <property type="match status" value="1"/>
</dbReference>
<evidence type="ECO:0000256" key="2">
    <source>
        <dbReference type="ARBA" id="ARBA00022679"/>
    </source>
</evidence>
<organism evidence="5 6">
    <name type="scientific">Grimontia sedimenti</name>
    <dbReference type="NCBI Taxonomy" id="2711294"/>
    <lineage>
        <taxon>Bacteria</taxon>
        <taxon>Pseudomonadati</taxon>
        <taxon>Pseudomonadota</taxon>
        <taxon>Gammaproteobacteria</taxon>
        <taxon>Vibrionales</taxon>
        <taxon>Vibrionaceae</taxon>
        <taxon>Grimontia</taxon>
    </lineage>
</organism>
<feature type="binding site" evidence="4">
    <location>
        <position position="283"/>
    </location>
    <ligand>
        <name>pyridoxal 5'-phosphate</name>
        <dbReference type="ChEBI" id="CHEBI:597326"/>
    </ligand>
</feature>
<feature type="binding site" evidence="4">
    <location>
        <position position="282"/>
    </location>
    <ligand>
        <name>N(2)-acetyl-L-ornithine</name>
        <dbReference type="ChEBI" id="CHEBI:57805"/>
    </ligand>
</feature>
<dbReference type="GO" id="GO:0042802">
    <property type="term" value="F:identical protein binding"/>
    <property type="evidence" value="ECO:0007669"/>
    <property type="project" value="TreeGrafter"/>
</dbReference>
<comment type="similarity">
    <text evidence="4">Belongs to the class-III pyridoxal-phosphate-dependent aminotransferase family. ArgD subfamily.</text>
</comment>
<evidence type="ECO:0000313" key="5">
    <source>
        <dbReference type="EMBL" id="NGN99259.1"/>
    </source>
</evidence>
<dbReference type="PIRSF" id="PIRSF000521">
    <property type="entry name" value="Transaminase_4ab_Lys_Orn"/>
    <property type="match status" value="1"/>
</dbReference>
<dbReference type="EC" id="2.6.1.11" evidence="4"/>
<dbReference type="InterPro" id="IPR017652">
    <property type="entry name" value="Ac/SucOrn_transaminase_bac"/>
</dbReference>
<dbReference type="InterPro" id="IPR005814">
    <property type="entry name" value="Aminotrans_3"/>
</dbReference>
<gene>
    <name evidence="4" type="primary">argD</name>
    <name evidence="5" type="ORF">G5S52_16840</name>
</gene>
<feature type="binding site" evidence="4">
    <location>
        <position position="140"/>
    </location>
    <ligand>
        <name>pyridoxal 5'-phosphate</name>
        <dbReference type="ChEBI" id="CHEBI:597326"/>
    </ligand>
</feature>
<dbReference type="CDD" id="cd00610">
    <property type="entry name" value="OAT_like"/>
    <property type="match status" value="1"/>
</dbReference>
<comment type="caution">
    <text evidence="5">The sequence shown here is derived from an EMBL/GenBank/DDBJ whole genome shotgun (WGS) entry which is preliminary data.</text>
</comment>
<keyword evidence="3 4" id="KW-0663">Pyridoxal phosphate</keyword>
<proteinExistence type="inferred from homology"/>
<dbReference type="InterPro" id="IPR015422">
    <property type="entry name" value="PyrdxlP-dep_Trfase_small"/>
</dbReference>
<dbReference type="PANTHER" id="PTHR11986:SF113">
    <property type="entry name" value="SUCCINYLORNITHINE TRANSAMINASE"/>
    <property type="match status" value="1"/>
</dbReference>
<dbReference type="InterPro" id="IPR050103">
    <property type="entry name" value="Class-III_PLP-dep_AT"/>
</dbReference>
<dbReference type="AlphaFoldDB" id="A0A6M1RP49"/>
<dbReference type="FunFam" id="3.40.640.10:FF:000004">
    <property type="entry name" value="Acetylornithine aminotransferase"/>
    <property type="match status" value="1"/>
</dbReference>
<name>A0A6M1RP49_9GAMM</name>
<dbReference type="NCBIfam" id="TIGR03246">
    <property type="entry name" value="arg_catab_astC"/>
    <property type="match status" value="1"/>
</dbReference>
<dbReference type="InterPro" id="IPR049704">
    <property type="entry name" value="Aminotrans_3_PPA_site"/>
</dbReference>
<comment type="catalytic activity">
    <reaction evidence="4">
        <text>N(2)-acetyl-L-ornithine + 2-oxoglutarate = N-acetyl-L-glutamate 5-semialdehyde + L-glutamate</text>
        <dbReference type="Rhea" id="RHEA:18049"/>
        <dbReference type="ChEBI" id="CHEBI:16810"/>
        <dbReference type="ChEBI" id="CHEBI:29123"/>
        <dbReference type="ChEBI" id="CHEBI:29985"/>
        <dbReference type="ChEBI" id="CHEBI:57805"/>
        <dbReference type="EC" id="2.6.1.11"/>
    </reaction>
</comment>
<dbReference type="Gene3D" id="3.40.640.10">
    <property type="entry name" value="Type I PLP-dependent aspartate aminotransferase-like (Major domain)"/>
    <property type="match status" value="1"/>
</dbReference>
<keyword evidence="4" id="KW-0963">Cytoplasm</keyword>
<reference evidence="5 6" key="1">
    <citation type="submission" date="2020-02" db="EMBL/GenBank/DDBJ databases">
        <title>The draft genome of Grimontia sedimenta sp. nov., isolated from benthic sediments near coral reefs south of Kuwait.</title>
        <authorList>
            <person name="Mahmoud H.M."/>
            <person name="Jose L."/>
            <person name="Eapen S."/>
        </authorList>
    </citation>
    <scope>NUCLEOTIDE SEQUENCE [LARGE SCALE GENOMIC DNA]</scope>
    <source>
        <strain evidence="5 6">S25</strain>
    </source>
</reference>
<feature type="modified residue" description="N6-(pyridoxal phosphate)lysine" evidence="4">
    <location>
        <position position="254"/>
    </location>
</feature>